<name>A0A067TPP5_GALM3</name>
<feature type="domain" description="Ubiquitin-like" evidence="1">
    <location>
        <begin position="173"/>
        <end position="251"/>
    </location>
</feature>
<dbReference type="Proteomes" id="UP000027222">
    <property type="component" value="Unassembled WGS sequence"/>
</dbReference>
<protein>
    <recommendedName>
        <fullName evidence="1">Ubiquitin-like domain-containing protein</fullName>
    </recommendedName>
</protein>
<keyword evidence="3" id="KW-1185">Reference proteome</keyword>
<dbReference type="AlphaFoldDB" id="A0A067TPP5"/>
<dbReference type="InterPro" id="IPR054464">
    <property type="entry name" value="ULD_fung"/>
</dbReference>
<evidence type="ECO:0000313" key="2">
    <source>
        <dbReference type="EMBL" id="KDR80918.1"/>
    </source>
</evidence>
<dbReference type="Pfam" id="PF22893">
    <property type="entry name" value="ULD_2"/>
    <property type="match status" value="1"/>
</dbReference>
<accession>A0A067TPP5</accession>
<evidence type="ECO:0000259" key="1">
    <source>
        <dbReference type="Pfam" id="PF22893"/>
    </source>
</evidence>
<sequence length="372" mass="42021">MPAFVFTAGSLGDILATAGLVAQVARVLYDSRNLSAECDALRIELQALQTVLIQVNDALERYGSTPLGKPLAHFIRPDVVQIHLSLKALADKIISCEQALFSTTIGFLWRKVIWIASDEAASLREKLSHHRSTLTTYFIVLTTATWVDSRSSPVTGRQAFERNGTRSIRSIQDKTINVVDPLGETIPVPILFCLDWDAFHHILQGFSRNRIGQRYVDQGDYEIVRPDNDQVIDRSDLCKVKAGETIEISIVLLIIDQHPRRCPRCSRLNSVSEGGWIKCLRCSGFFHVNYLPPLSSGNRCQDIEDTFSESGQTQPTRNPEISQDDVQSEAKFFRRITKQIQPPRTPQPQPQSIKKKIGWFKKLMFANWNSAW</sequence>
<dbReference type="EMBL" id="KL142371">
    <property type="protein sequence ID" value="KDR80918.1"/>
    <property type="molecule type" value="Genomic_DNA"/>
</dbReference>
<evidence type="ECO:0000313" key="3">
    <source>
        <dbReference type="Proteomes" id="UP000027222"/>
    </source>
</evidence>
<dbReference type="HOGENOM" id="CLU_045419_0_0_1"/>
<dbReference type="OrthoDB" id="3055369at2759"/>
<proteinExistence type="predicted"/>
<reference evidence="3" key="1">
    <citation type="journal article" date="2014" name="Proc. Natl. Acad. Sci. U.S.A.">
        <title>Extensive sampling of basidiomycete genomes demonstrates inadequacy of the white-rot/brown-rot paradigm for wood decay fungi.</title>
        <authorList>
            <person name="Riley R."/>
            <person name="Salamov A.A."/>
            <person name="Brown D.W."/>
            <person name="Nagy L.G."/>
            <person name="Floudas D."/>
            <person name="Held B.W."/>
            <person name="Levasseur A."/>
            <person name="Lombard V."/>
            <person name="Morin E."/>
            <person name="Otillar R."/>
            <person name="Lindquist E.A."/>
            <person name="Sun H."/>
            <person name="LaButti K.M."/>
            <person name="Schmutz J."/>
            <person name="Jabbour D."/>
            <person name="Luo H."/>
            <person name="Baker S.E."/>
            <person name="Pisabarro A.G."/>
            <person name="Walton J.D."/>
            <person name="Blanchette R.A."/>
            <person name="Henrissat B."/>
            <person name="Martin F."/>
            <person name="Cullen D."/>
            <person name="Hibbett D.S."/>
            <person name="Grigoriev I.V."/>
        </authorList>
    </citation>
    <scope>NUCLEOTIDE SEQUENCE [LARGE SCALE GENOMIC DNA]</scope>
    <source>
        <strain evidence="3">CBS 339.88</strain>
    </source>
</reference>
<gene>
    <name evidence="2" type="ORF">GALMADRAFT_241464</name>
</gene>
<organism evidence="2 3">
    <name type="scientific">Galerina marginata (strain CBS 339.88)</name>
    <dbReference type="NCBI Taxonomy" id="685588"/>
    <lineage>
        <taxon>Eukaryota</taxon>
        <taxon>Fungi</taxon>
        <taxon>Dikarya</taxon>
        <taxon>Basidiomycota</taxon>
        <taxon>Agaricomycotina</taxon>
        <taxon>Agaricomycetes</taxon>
        <taxon>Agaricomycetidae</taxon>
        <taxon>Agaricales</taxon>
        <taxon>Agaricineae</taxon>
        <taxon>Strophariaceae</taxon>
        <taxon>Galerina</taxon>
    </lineage>
</organism>